<evidence type="ECO:0000259" key="8">
    <source>
        <dbReference type="PROSITE" id="PS50109"/>
    </source>
</evidence>
<dbReference type="InterPro" id="IPR036890">
    <property type="entry name" value="HATPase_C_sf"/>
</dbReference>
<evidence type="ECO:0000256" key="1">
    <source>
        <dbReference type="ARBA" id="ARBA00000085"/>
    </source>
</evidence>
<protein>
    <recommendedName>
        <fullName evidence="2">histidine kinase</fullName>
        <ecNumber evidence="2">2.7.13.3</ecNumber>
    </recommendedName>
</protein>
<feature type="transmembrane region" description="Helical" evidence="7">
    <location>
        <begin position="189"/>
        <end position="209"/>
    </location>
</feature>
<dbReference type="PANTHER" id="PTHR43304:SF1">
    <property type="entry name" value="PAC DOMAIN-CONTAINING PROTEIN"/>
    <property type="match status" value="1"/>
</dbReference>
<feature type="coiled-coil region" evidence="6">
    <location>
        <begin position="284"/>
        <end position="315"/>
    </location>
</feature>
<gene>
    <name evidence="10" type="ORF">O3H35_01980</name>
    <name evidence="9" type="ORF">O3H54_08560</name>
</gene>
<keyword evidence="4" id="KW-0808">Transferase</keyword>
<name>A0A9E4ZUL5_9EURY</name>
<evidence type="ECO:0000313" key="10">
    <source>
        <dbReference type="EMBL" id="MCZ3371397.1"/>
    </source>
</evidence>
<dbReference type="Proteomes" id="UP001074446">
    <property type="component" value="Unassembled WGS sequence"/>
</dbReference>
<keyword evidence="9" id="KW-0067">ATP-binding</keyword>
<dbReference type="Pfam" id="PF00512">
    <property type="entry name" value="HisKA"/>
    <property type="match status" value="1"/>
</dbReference>
<dbReference type="SUPFAM" id="SSF55874">
    <property type="entry name" value="ATPase domain of HSP90 chaperone/DNA topoisomerase II/histidine kinase"/>
    <property type="match status" value="1"/>
</dbReference>
<proteinExistence type="predicted"/>
<comment type="caution">
    <text evidence="9">The sequence shown here is derived from an EMBL/GenBank/DDBJ whole genome shotgun (WGS) entry which is preliminary data.</text>
</comment>
<evidence type="ECO:0000256" key="3">
    <source>
        <dbReference type="ARBA" id="ARBA00022553"/>
    </source>
</evidence>
<keyword evidence="3" id="KW-0597">Phosphoprotein</keyword>
<dbReference type="Gene3D" id="1.10.287.130">
    <property type="match status" value="1"/>
</dbReference>
<evidence type="ECO:0000256" key="2">
    <source>
        <dbReference type="ARBA" id="ARBA00012438"/>
    </source>
</evidence>
<dbReference type="Gene3D" id="3.30.565.10">
    <property type="entry name" value="Histidine kinase-like ATPase, C-terminal domain"/>
    <property type="match status" value="1"/>
</dbReference>
<feature type="transmembrane region" description="Helical" evidence="7">
    <location>
        <begin position="230"/>
        <end position="250"/>
    </location>
</feature>
<reference evidence="9" key="1">
    <citation type="submission" date="2022-12" db="EMBL/GenBank/DDBJ databases">
        <title>Reclassification of two methanogenic archaea species isolated from the Kolyma lowland permafrost.</title>
        <authorList>
            <person name="Trubitsyn V.E."/>
            <person name="Rivkina E.M."/>
            <person name="Shcherbakova V.A."/>
        </authorList>
    </citation>
    <scope>NUCLEOTIDE SEQUENCE</scope>
    <source>
        <strain evidence="9">M2</strain>
        <strain evidence="10">MK4</strain>
    </source>
</reference>
<evidence type="ECO:0000256" key="7">
    <source>
        <dbReference type="SAM" id="Phobius"/>
    </source>
</evidence>
<keyword evidence="11" id="KW-1185">Reference proteome</keyword>
<dbReference type="GO" id="GO:0000155">
    <property type="term" value="F:phosphorelay sensor kinase activity"/>
    <property type="evidence" value="ECO:0007669"/>
    <property type="project" value="InterPro"/>
</dbReference>
<dbReference type="Pfam" id="PF02518">
    <property type="entry name" value="HATPase_c"/>
    <property type="match status" value="1"/>
</dbReference>
<keyword evidence="9" id="KW-0547">Nucleotide-binding</keyword>
<dbReference type="InterPro" id="IPR052162">
    <property type="entry name" value="Sensor_kinase/Photoreceptor"/>
</dbReference>
<dbReference type="FunFam" id="3.30.565.10:FF:000006">
    <property type="entry name" value="Sensor histidine kinase WalK"/>
    <property type="match status" value="1"/>
</dbReference>
<evidence type="ECO:0000313" key="11">
    <source>
        <dbReference type="Proteomes" id="UP001068021"/>
    </source>
</evidence>
<feature type="transmembrane region" description="Helical" evidence="7">
    <location>
        <begin position="51"/>
        <end position="69"/>
    </location>
</feature>
<dbReference type="SUPFAM" id="SSF47384">
    <property type="entry name" value="Homodimeric domain of signal transducing histidine kinase"/>
    <property type="match status" value="1"/>
</dbReference>
<feature type="transmembrane region" description="Helical" evidence="7">
    <location>
        <begin position="20"/>
        <end position="39"/>
    </location>
</feature>
<keyword evidence="7" id="KW-0812">Transmembrane</keyword>
<dbReference type="PANTHER" id="PTHR43304">
    <property type="entry name" value="PHYTOCHROME-LIKE PROTEIN CPH1"/>
    <property type="match status" value="1"/>
</dbReference>
<feature type="transmembrane region" description="Helical" evidence="7">
    <location>
        <begin position="129"/>
        <end position="147"/>
    </location>
</feature>
<keyword evidence="6" id="KW-0175">Coiled coil</keyword>
<feature type="transmembrane region" description="Helical" evidence="7">
    <location>
        <begin position="81"/>
        <end position="99"/>
    </location>
</feature>
<keyword evidence="7" id="KW-0472">Membrane</keyword>
<dbReference type="SMART" id="SM00388">
    <property type="entry name" value="HisKA"/>
    <property type="match status" value="1"/>
</dbReference>
<evidence type="ECO:0000256" key="5">
    <source>
        <dbReference type="ARBA" id="ARBA00022777"/>
    </source>
</evidence>
<evidence type="ECO:0000256" key="4">
    <source>
        <dbReference type="ARBA" id="ARBA00022679"/>
    </source>
</evidence>
<evidence type="ECO:0000256" key="6">
    <source>
        <dbReference type="SAM" id="Coils"/>
    </source>
</evidence>
<evidence type="ECO:0000313" key="9">
    <source>
        <dbReference type="EMBL" id="MCZ3365932.1"/>
    </source>
</evidence>
<dbReference type="InterPro" id="IPR005467">
    <property type="entry name" value="His_kinase_dom"/>
</dbReference>
<dbReference type="PRINTS" id="PR00344">
    <property type="entry name" value="BCTRLSENSOR"/>
</dbReference>
<keyword evidence="7" id="KW-1133">Transmembrane helix</keyword>
<dbReference type="InterPro" id="IPR003594">
    <property type="entry name" value="HATPase_dom"/>
</dbReference>
<dbReference type="InterPro" id="IPR003661">
    <property type="entry name" value="HisK_dim/P_dom"/>
</dbReference>
<dbReference type="Proteomes" id="UP001068021">
    <property type="component" value="Unassembled WGS sequence"/>
</dbReference>
<dbReference type="InterPro" id="IPR036097">
    <property type="entry name" value="HisK_dim/P_sf"/>
</dbReference>
<accession>A0A9E4ZUL5</accession>
<dbReference type="InterPro" id="IPR004358">
    <property type="entry name" value="Sig_transdc_His_kin-like_C"/>
</dbReference>
<dbReference type="EMBL" id="JAPVES010000024">
    <property type="protein sequence ID" value="MCZ3371397.1"/>
    <property type="molecule type" value="Genomic_DNA"/>
</dbReference>
<feature type="transmembrane region" description="Helical" evidence="7">
    <location>
        <begin position="159"/>
        <end position="177"/>
    </location>
</feature>
<sequence length="537" mass="61007">MDLSNSITFRANLKRFSEILSIVIIIIGVIIFIGWAFNIPLLKSPGPDFPTIKFNSALCFILIGASLWLQQTKRINKRNRHIAQVLAVIVLSIGLIALIEHLFNFNLGIDQTLFTEPFGTLETSSPNRIAFIGAIEYIITGAALLIIDKKINNHFPTQYLMILGSTISLMVLLGYLYDASEFYQISYYTATSIYAGIGFMLISFAVLIARPETGFMRVLTSGEYGSIFGLRILFVLAIISIVFGWLRILGQNLGYYDTAFGTVLYTLSVLIILSIFVWSSILSLNKTDRERKEANNELKKNLGELERSNKELKSFAHITSHDLQEPLRTITSYSQLIERRYKRQLDPDADEFLEYMVSDAKRMKSMIQGLLDYSHVEAKGNEFKEINTEKALDIALSNLQYSIDQCHAEVTHDPLPPIFADENQIVNVFQNLIDNALKFRKKDETPKIHVSAKKDDNEWIFSVKDNSMGIEDQYFDKIFEVFKRLHAIGEYEGAGIGLAIVKRIIDRHGGHIWVESSPRKGSTFYFTIPIIYRSSVN</sequence>
<keyword evidence="5" id="KW-0418">Kinase</keyword>
<dbReference type="RefSeq" id="WP_052376023.1">
    <property type="nucleotide sequence ID" value="NZ_JAPVER010000020.1"/>
</dbReference>
<feature type="domain" description="Histidine kinase" evidence="8">
    <location>
        <begin position="318"/>
        <end position="532"/>
    </location>
</feature>
<dbReference type="EMBL" id="JAPVER010000020">
    <property type="protein sequence ID" value="MCZ3365932.1"/>
    <property type="molecule type" value="Genomic_DNA"/>
</dbReference>
<dbReference type="SMART" id="SM00387">
    <property type="entry name" value="HATPase_c"/>
    <property type="match status" value="1"/>
</dbReference>
<dbReference type="AlphaFoldDB" id="A0A9E4ZUL5"/>
<dbReference type="CDD" id="cd00082">
    <property type="entry name" value="HisKA"/>
    <property type="match status" value="1"/>
</dbReference>
<comment type="catalytic activity">
    <reaction evidence="1">
        <text>ATP + protein L-histidine = ADP + protein N-phospho-L-histidine.</text>
        <dbReference type="EC" id="2.7.13.3"/>
    </reaction>
</comment>
<dbReference type="PROSITE" id="PS50109">
    <property type="entry name" value="HIS_KIN"/>
    <property type="match status" value="1"/>
</dbReference>
<dbReference type="EC" id="2.7.13.3" evidence="2"/>
<dbReference type="GO" id="GO:0005524">
    <property type="term" value="F:ATP binding"/>
    <property type="evidence" value="ECO:0007669"/>
    <property type="project" value="UniProtKB-KW"/>
</dbReference>
<organism evidence="9 11">
    <name type="scientific">Methanobacterium veterum</name>
    <dbReference type="NCBI Taxonomy" id="408577"/>
    <lineage>
        <taxon>Archaea</taxon>
        <taxon>Methanobacteriati</taxon>
        <taxon>Methanobacteriota</taxon>
        <taxon>Methanomada group</taxon>
        <taxon>Methanobacteria</taxon>
        <taxon>Methanobacteriales</taxon>
        <taxon>Methanobacteriaceae</taxon>
        <taxon>Methanobacterium</taxon>
    </lineage>
</organism>
<feature type="transmembrane region" description="Helical" evidence="7">
    <location>
        <begin position="262"/>
        <end position="284"/>
    </location>
</feature>